<dbReference type="EC" id="2.7.1.15" evidence="2 12"/>
<gene>
    <name evidence="12" type="primary">rbsK</name>
    <name evidence="15" type="ORF">BJ981_001771</name>
</gene>
<evidence type="ECO:0000256" key="13">
    <source>
        <dbReference type="SAM" id="MobiDB-lite"/>
    </source>
</evidence>
<keyword evidence="10 12" id="KW-0630">Potassium</keyword>
<dbReference type="UniPathway" id="UPA00916">
    <property type="reaction ID" value="UER00889"/>
</dbReference>
<comment type="subcellular location">
    <subcellularLocation>
        <location evidence="12">Cytoplasm</location>
    </subcellularLocation>
</comment>
<evidence type="ECO:0000256" key="7">
    <source>
        <dbReference type="ARBA" id="ARBA00022777"/>
    </source>
</evidence>
<dbReference type="Proteomes" id="UP000588112">
    <property type="component" value="Unassembled WGS sequence"/>
</dbReference>
<reference evidence="15 16" key="1">
    <citation type="submission" date="2020-08" db="EMBL/GenBank/DDBJ databases">
        <title>Sequencing the genomes of 1000 actinobacteria strains.</title>
        <authorList>
            <person name="Klenk H.-P."/>
        </authorList>
    </citation>
    <scope>NUCLEOTIDE SEQUENCE [LARGE SCALE GENOMIC DNA]</scope>
    <source>
        <strain evidence="15 16">DSM 45790</strain>
    </source>
</reference>
<dbReference type="GO" id="GO:0005829">
    <property type="term" value="C:cytosol"/>
    <property type="evidence" value="ECO:0007669"/>
    <property type="project" value="TreeGrafter"/>
</dbReference>
<evidence type="ECO:0000256" key="5">
    <source>
        <dbReference type="ARBA" id="ARBA00022723"/>
    </source>
</evidence>
<organism evidence="15 16">
    <name type="scientific">Sphaerisporangium krabiense</name>
    <dbReference type="NCBI Taxonomy" id="763782"/>
    <lineage>
        <taxon>Bacteria</taxon>
        <taxon>Bacillati</taxon>
        <taxon>Actinomycetota</taxon>
        <taxon>Actinomycetes</taxon>
        <taxon>Streptosporangiales</taxon>
        <taxon>Streptosporangiaceae</taxon>
        <taxon>Sphaerisporangium</taxon>
    </lineage>
</organism>
<feature type="region of interest" description="Disordered" evidence="13">
    <location>
        <begin position="260"/>
        <end position="284"/>
    </location>
</feature>
<comment type="activity regulation">
    <text evidence="12">Activated by a monovalent cation that binds near, but not in, the active site. The most likely occupant of the site in vivo is potassium. Ion binding induces a conformational change that may alter substrate affinity.</text>
</comment>
<dbReference type="InterPro" id="IPR002139">
    <property type="entry name" value="Ribo/fructo_kinase"/>
</dbReference>
<feature type="binding site" evidence="12">
    <location>
        <position position="258"/>
    </location>
    <ligand>
        <name>K(+)</name>
        <dbReference type="ChEBI" id="CHEBI:29103"/>
    </ligand>
</feature>
<comment type="caution">
    <text evidence="15">The sequence shown here is derived from an EMBL/GenBank/DDBJ whole genome shotgun (WGS) entry which is preliminary data.</text>
</comment>
<dbReference type="GO" id="GO:0004747">
    <property type="term" value="F:ribokinase activity"/>
    <property type="evidence" value="ECO:0007669"/>
    <property type="project" value="UniProtKB-UniRule"/>
</dbReference>
<dbReference type="EMBL" id="JACHBR010000001">
    <property type="protein sequence ID" value="MBB5626072.1"/>
    <property type="molecule type" value="Genomic_DNA"/>
</dbReference>
<keyword evidence="8 12" id="KW-0067">ATP-binding</keyword>
<dbReference type="GO" id="GO:0046872">
    <property type="term" value="F:metal ion binding"/>
    <property type="evidence" value="ECO:0007669"/>
    <property type="project" value="UniProtKB-KW"/>
</dbReference>
<sequence length="284" mass="28799">MRDTLTVVGSANVDLVARVPELPAPGVTAGGGVLSRHPGGKGANQAVAAARLGGTVRFVGAVGADDEGRGLLGRMAGIGVDVSRVRTVAEPTGTALIMVEESGENQIAVCPGANARIDLAGVEFGPGEAVLTQLEIDMRVVLDLAERARGFFALNASPATTLPEELLARADLVIVNQSEYEAMPSLRRGRLVAVTFGARGAALLDHGAEVARAASPRVSAVNSVGAGDAFTAALVLALGRGLPYDQALAAACAVGAAAVQDPSSQPPLKPLDDYVREVPGQGRS</sequence>
<comment type="function">
    <text evidence="12">Catalyzes the phosphorylation of ribose at O-5 in a reaction requiring ATP and magnesium. The resulting D-ribose-5-phosphate can then be used either for sythesis of nucleotides, histidine, and tryptophan, or as a component of the pentose phosphate pathway.</text>
</comment>
<evidence type="ECO:0000256" key="11">
    <source>
        <dbReference type="ARBA" id="ARBA00023277"/>
    </source>
</evidence>
<protein>
    <recommendedName>
        <fullName evidence="3 12">Ribokinase</fullName>
        <shortName evidence="12">RK</shortName>
        <ecNumber evidence="2 12">2.7.1.15</ecNumber>
    </recommendedName>
</protein>
<keyword evidence="5 12" id="KW-0479">Metal-binding</keyword>
<keyword evidence="12" id="KW-0963">Cytoplasm</keyword>
<comment type="caution">
    <text evidence="12">Lacks conserved residue(s) required for the propagation of feature annotation.</text>
</comment>
<dbReference type="PROSITE" id="PS00584">
    <property type="entry name" value="PFKB_KINASES_2"/>
    <property type="match status" value="1"/>
</dbReference>
<evidence type="ECO:0000259" key="14">
    <source>
        <dbReference type="Pfam" id="PF00294"/>
    </source>
</evidence>
<dbReference type="InterPro" id="IPR011877">
    <property type="entry name" value="Ribokinase"/>
</dbReference>
<evidence type="ECO:0000313" key="15">
    <source>
        <dbReference type="EMBL" id="MBB5626072.1"/>
    </source>
</evidence>
<keyword evidence="9 12" id="KW-0460">Magnesium</keyword>
<dbReference type="GO" id="GO:0019303">
    <property type="term" value="P:D-ribose catabolic process"/>
    <property type="evidence" value="ECO:0007669"/>
    <property type="project" value="UniProtKB-UniRule"/>
</dbReference>
<evidence type="ECO:0000256" key="1">
    <source>
        <dbReference type="ARBA" id="ARBA00005380"/>
    </source>
</evidence>
<keyword evidence="16" id="KW-1185">Reference proteome</keyword>
<evidence type="ECO:0000313" key="16">
    <source>
        <dbReference type="Proteomes" id="UP000588112"/>
    </source>
</evidence>
<feature type="binding site" evidence="12">
    <location>
        <position position="261"/>
    </location>
    <ligand>
        <name>K(+)</name>
        <dbReference type="ChEBI" id="CHEBI:29103"/>
    </ligand>
</feature>
<feature type="binding site" evidence="12">
    <location>
        <position position="176"/>
    </location>
    <ligand>
        <name>ATP</name>
        <dbReference type="ChEBI" id="CHEBI:30616"/>
    </ligand>
</feature>
<feature type="binding site" evidence="12">
    <location>
        <position position="224"/>
    </location>
    <ligand>
        <name>K(+)</name>
        <dbReference type="ChEBI" id="CHEBI:29103"/>
    </ligand>
</feature>
<feature type="binding site" evidence="12">
    <location>
        <begin position="12"/>
        <end position="14"/>
    </location>
    <ligand>
        <name>substrate</name>
    </ligand>
</feature>
<keyword evidence="7 12" id="KW-0418">Kinase</keyword>
<keyword evidence="11 12" id="KW-0119">Carbohydrate metabolism</keyword>
<feature type="binding site" evidence="12">
    <location>
        <position position="135"/>
    </location>
    <ligand>
        <name>substrate</name>
    </ligand>
</feature>
<dbReference type="SUPFAM" id="SSF53613">
    <property type="entry name" value="Ribokinase-like"/>
    <property type="match status" value="1"/>
</dbReference>
<evidence type="ECO:0000256" key="6">
    <source>
        <dbReference type="ARBA" id="ARBA00022741"/>
    </source>
</evidence>
<dbReference type="InterPro" id="IPR011611">
    <property type="entry name" value="PfkB_dom"/>
</dbReference>
<dbReference type="InterPro" id="IPR002173">
    <property type="entry name" value="Carboh/pur_kinase_PfkB_CS"/>
</dbReference>
<accession>A0A7W8Z2B2</accession>
<feature type="binding site" evidence="12">
    <location>
        <begin position="40"/>
        <end position="44"/>
    </location>
    <ligand>
        <name>substrate</name>
    </ligand>
</feature>
<dbReference type="RefSeq" id="WP_184609763.1">
    <property type="nucleotide sequence ID" value="NZ_BOOS01000037.1"/>
</dbReference>
<dbReference type="HAMAP" id="MF_01987">
    <property type="entry name" value="Ribokinase"/>
    <property type="match status" value="1"/>
</dbReference>
<feature type="binding site" evidence="12">
    <location>
        <begin position="227"/>
        <end position="228"/>
    </location>
    <ligand>
        <name>ATP</name>
        <dbReference type="ChEBI" id="CHEBI:30616"/>
    </ligand>
</feature>
<proteinExistence type="inferred from homology"/>
<comment type="catalytic activity">
    <reaction evidence="12">
        <text>D-ribose + ATP = D-ribose 5-phosphate + ADP + H(+)</text>
        <dbReference type="Rhea" id="RHEA:13697"/>
        <dbReference type="ChEBI" id="CHEBI:15378"/>
        <dbReference type="ChEBI" id="CHEBI:30616"/>
        <dbReference type="ChEBI" id="CHEBI:47013"/>
        <dbReference type="ChEBI" id="CHEBI:78346"/>
        <dbReference type="ChEBI" id="CHEBI:456216"/>
        <dbReference type="EC" id="2.7.1.15"/>
    </reaction>
</comment>
<feature type="binding site" evidence="12">
    <location>
        <position position="222"/>
    </location>
    <ligand>
        <name>K(+)</name>
        <dbReference type="ChEBI" id="CHEBI:29103"/>
    </ligand>
</feature>
<comment type="pathway">
    <text evidence="12">Carbohydrate metabolism; D-ribose degradation; D-ribose 5-phosphate from beta-D-ribopyranose: step 2/2.</text>
</comment>
<dbReference type="PRINTS" id="PR00990">
    <property type="entry name" value="RIBOKINASE"/>
</dbReference>
<feature type="active site" description="Proton acceptor" evidence="12">
    <location>
        <position position="228"/>
    </location>
</feature>
<keyword evidence="4 12" id="KW-0808">Transferase</keyword>
<evidence type="ECO:0000256" key="2">
    <source>
        <dbReference type="ARBA" id="ARBA00012035"/>
    </source>
</evidence>
<dbReference type="GO" id="GO:0005524">
    <property type="term" value="F:ATP binding"/>
    <property type="evidence" value="ECO:0007669"/>
    <property type="project" value="UniProtKB-UniRule"/>
</dbReference>
<evidence type="ECO:0000256" key="4">
    <source>
        <dbReference type="ARBA" id="ARBA00022679"/>
    </source>
</evidence>
<feature type="domain" description="Carbohydrate kinase PfkB" evidence="14">
    <location>
        <begin position="5"/>
        <end position="268"/>
    </location>
</feature>
<evidence type="ECO:0000256" key="12">
    <source>
        <dbReference type="HAMAP-Rule" id="MF_01987"/>
    </source>
</evidence>
<evidence type="ECO:0000256" key="10">
    <source>
        <dbReference type="ARBA" id="ARBA00022958"/>
    </source>
</evidence>
<dbReference type="PANTHER" id="PTHR10584:SF166">
    <property type="entry name" value="RIBOKINASE"/>
    <property type="match status" value="1"/>
</dbReference>
<dbReference type="PANTHER" id="PTHR10584">
    <property type="entry name" value="SUGAR KINASE"/>
    <property type="match status" value="1"/>
</dbReference>
<dbReference type="Gene3D" id="3.40.1190.20">
    <property type="match status" value="1"/>
</dbReference>
<dbReference type="Pfam" id="PF00294">
    <property type="entry name" value="PfkB"/>
    <property type="match status" value="1"/>
</dbReference>
<comment type="subunit">
    <text evidence="12">Homodimer.</text>
</comment>
<dbReference type="InterPro" id="IPR029056">
    <property type="entry name" value="Ribokinase-like"/>
</dbReference>
<comment type="similarity">
    <text evidence="1">Belongs to the carbohydrate kinase pfkB family.</text>
</comment>
<dbReference type="CDD" id="cd01174">
    <property type="entry name" value="ribokinase"/>
    <property type="match status" value="1"/>
</dbReference>
<name>A0A7W8Z2B2_9ACTN</name>
<feature type="binding site" evidence="12">
    <location>
        <begin position="195"/>
        <end position="200"/>
    </location>
    <ligand>
        <name>ATP</name>
        <dbReference type="ChEBI" id="CHEBI:30616"/>
    </ligand>
</feature>
<dbReference type="AlphaFoldDB" id="A0A7W8Z2B2"/>
<evidence type="ECO:0000256" key="8">
    <source>
        <dbReference type="ARBA" id="ARBA00022840"/>
    </source>
</evidence>
<comment type="cofactor">
    <cofactor evidence="12">
        <name>Mg(2+)</name>
        <dbReference type="ChEBI" id="CHEBI:18420"/>
    </cofactor>
    <text evidence="12">Requires a divalent cation, most likely magnesium in vivo, as an electrophilic catalyst to aid phosphoryl group transfer. It is the chelate of the metal and the nucleotide that is the actual substrate.</text>
</comment>
<evidence type="ECO:0000256" key="3">
    <source>
        <dbReference type="ARBA" id="ARBA00016943"/>
    </source>
</evidence>
<feature type="binding site" evidence="12">
    <location>
        <position position="228"/>
    </location>
    <ligand>
        <name>substrate</name>
    </ligand>
</feature>
<keyword evidence="6 12" id="KW-0547">Nucleotide-binding</keyword>
<comment type="similarity">
    <text evidence="12">Belongs to the carbohydrate kinase PfkB family. Ribokinase subfamily.</text>
</comment>
<evidence type="ECO:0000256" key="9">
    <source>
        <dbReference type="ARBA" id="ARBA00022842"/>
    </source>
</evidence>